<dbReference type="Gene3D" id="2.40.128.20">
    <property type="match status" value="1"/>
</dbReference>
<evidence type="ECO:0000313" key="2">
    <source>
        <dbReference type="Proteomes" id="UP000579281"/>
    </source>
</evidence>
<dbReference type="AlphaFoldDB" id="A0A841KU80"/>
<dbReference type="RefSeq" id="WP_184309984.1">
    <property type="nucleotide sequence ID" value="NZ_JACHEN010000008.1"/>
</dbReference>
<proteinExistence type="predicted"/>
<dbReference type="InterPro" id="IPR012674">
    <property type="entry name" value="Calycin"/>
</dbReference>
<accession>A0A841KU80</accession>
<comment type="caution">
    <text evidence="1">The sequence shown here is derived from an EMBL/GenBank/DDBJ whole genome shotgun (WGS) entry which is preliminary data.</text>
</comment>
<name>A0A841KU80_9FIRM</name>
<organism evidence="1 2">
    <name type="scientific">Anaerosolibacter carboniphilus</name>
    <dbReference type="NCBI Taxonomy" id="1417629"/>
    <lineage>
        <taxon>Bacteria</taxon>
        <taxon>Bacillati</taxon>
        <taxon>Bacillota</taxon>
        <taxon>Clostridia</taxon>
        <taxon>Peptostreptococcales</taxon>
        <taxon>Thermotaleaceae</taxon>
        <taxon>Anaerosolibacter</taxon>
    </lineage>
</organism>
<keyword evidence="2" id="KW-1185">Reference proteome</keyword>
<dbReference type="Proteomes" id="UP000579281">
    <property type="component" value="Unassembled WGS sequence"/>
</dbReference>
<dbReference type="SUPFAM" id="SSF50814">
    <property type="entry name" value="Lipocalins"/>
    <property type="match status" value="1"/>
</dbReference>
<protein>
    <submittedName>
        <fullName evidence="1">Uncharacterized beta-barrel protein YwiB (DUF1934 family)</fullName>
    </submittedName>
</protein>
<reference evidence="1 2" key="1">
    <citation type="submission" date="2020-08" db="EMBL/GenBank/DDBJ databases">
        <title>Genomic Encyclopedia of Type Strains, Phase IV (KMG-IV): sequencing the most valuable type-strain genomes for metagenomic binning, comparative biology and taxonomic classification.</title>
        <authorList>
            <person name="Goeker M."/>
        </authorList>
    </citation>
    <scope>NUCLEOTIDE SEQUENCE [LARGE SCALE GENOMIC DNA]</scope>
    <source>
        <strain evidence="1 2">DSM 103526</strain>
    </source>
</reference>
<gene>
    <name evidence="1" type="ORF">HNQ80_001669</name>
</gene>
<sequence length="138" mass="15766">MKNVMLRIEGTQQSLDGEENSIELVTEGKLYQKENALYLVYEESEISGMEGCTTTLKVAKDKISMRRFGTAHSEIIFEKGKRFSTRYQTPYGDFDMEIITKEMEASISDLNKGDISIEYNVSLRGVMESLNTLNIRIM</sequence>
<evidence type="ECO:0000313" key="1">
    <source>
        <dbReference type="EMBL" id="MBB6215580.1"/>
    </source>
</evidence>
<dbReference type="Pfam" id="PF09148">
    <property type="entry name" value="DUF1934"/>
    <property type="match status" value="1"/>
</dbReference>
<dbReference type="EMBL" id="JACHEN010000008">
    <property type="protein sequence ID" value="MBB6215580.1"/>
    <property type="molecule type" value="Genomic_DNA"/>
</dbReference>
<dbReference type="InterPro" id="IPR015231">
    <property type="entry name" value="DUF1934"/>
</dbReference>